<name>A0ACC1LBV0_9FUNG</name>
<proteinExistence type="predicted"/>
<organism evidence="1 2">
    <name type="scientific">Coemansia helicoidea</name>
    <dbReference type="NCBI Taxonomy" id="1286919"/>
    <lineage>
        <taxon>Eukaryota</taxon>
        <taxon>Fungi</taxon>
        <taxon>Fungi incertae sedis</taxon>
        <taxon>Zoopagomycota</taxon>
        <taxon>Kickxellomycotina</taxon>
        <taxon>Kickxellomycetes</taxon>
        <taxon>Kickxellales</taxon>
        <taxon>Kickxellaceae</taxon>
        <taxon>Coemansia</taxon>
    </lineage>
</organism>
<dbReference type="Proteomes" id="UP001140087">
    <property type="component" value="Unassembled WGS sequence"/>
</dbReference>
<sequence length="207" mass="22980">MRRRCRCRVNRIDLNIVLDHAPAAFMADLHEFVRQVDDPYLLNLFATALRDEDVAKSMYAGMDGGPSESKRLGKTSAVCRALRPVLQLLGPQRYMPTMLTTLVCQSPADIPGALQLLSPPDAEARDAATTYLRYLSDADTVYNTALGMYDLPLALAVAQPSQHGPREYLPALGELHAIASDDYRRYKIAVQLACYDQALQPRTTRPS</sequence>
<evidence type="ECO:0000313" key="1">
    <source>
        <dbReference type="EMBL" id="KAJ2804783.1"/>
    </source>
</evidence>
<feature type="non-terminal residue" evidence="1">
    <location>
        <position position="207"/>
    </location>
</feature>
<reference evidence="1" key="1">
    <citation type="submission" date="2022-07" db="EMBL/GenBank/DDBJ databases">
        <title>Phylogenomic reconstructions and comparative analyses of Kickxellomycotina fungi.</title>
        <authorList>
            <person name="Reynolds N.K."/>
            <person name="Stajich J.E."/>
            <person name="Barry K."/>
            <person name="Grigoriev I.V."/>
            <person name="Crous P."/>
            <person name="Smith M.E."/>
        </authorList>
    </citation>
    <scope>NUCLEOTIDE SEQUENCE</scope>
    <source>
        <strain evidence="1">BCRC 34780</strain>
    </source>
</reference>
<comment type="caution">
    <text evidence="1">The sequence shown here is derived from an EMBL/GenBank/DDBJ whole genome shotgun (WGS) entry which is preliminary data.</text>
</comment>
<keyword evidence="2" id="KW-1185">Reference proteome</keyword>
<accession>A0ACC1LBV0</accession>
<evidence type="ECO:0000313" key="2">
    <source>
        <dbReference type="Proteomes" id="UP001140087"/>
    </source>
</evidence>
<dbReference type="EMBL" id="JANBUN010000316">
    <property type="protein sequence ID" value="KAJ2804783.1"/>
    <property type="molecule type" value="Genomic_DNA"/>
</dbReference>
<gene>
    <name evidence="1" type="primary">ELP1_6</name>
    <name evidence="1" type="ORF">H4R21_001507</name>
</gene>
<protein>
    <submittedName>
        <fullName evidence="1">Elongator complex protein 1</fullName>
    </submittedName>
</protein>